<evidence type="ECO:0000256" key="6">
    <source>
        <dbReference type="SAM" id="Phobius"/>
    </source>
</evidence>
<dbReference type="Gene3D" id="1.20.1640.10">
    <property type="entry name" value="Multidrug efflux transporter AcrB transmembrane domain"/>
    <property type="match status" value="2"/>
</dbReference>
<dbReference type="PROSITE" id="PS50156">
    <property type="entry name" value="SSD"/>
    <property type="match status" value="1"/>
</dbReference>
<feature type="transmembrane region" description="Helical" evidence="6">
    <location>
        <begin position="379"/>
        <end position="397"/>
    </location>
</feature>
<comment type="subcellular location">
    <subcellularLocation>
        <location evidence="1">Cell membrane</location>
        <topology evidence="1">Multi-pass membrane protein</topology>
    </subcellularLocation>
</comment>
<dbReference type="RefSeq" id="WP_144987650.1">
    <property type="nucleotide sequence ID" value="NZ_VNJK01000001.1"/>
</dbReference>
<sequence length="750" mass="82465">MRETDEQGLFWKWGHFIYRYRRAVFGVWCAIFIGMGVFAVQAPSMLKDNGFTPVGSDSDRGLKLMQEQLQIAPVMFDIVYESSNGESLLSEPKRAQIMDSLSELQQTSYVSSVSFRDVGRSEARNDVTVVTVTMNLEADEAIEKFASIRKLIPDPPDIKAYVTGSTAVFYDVQEASKRDIIKSEIIGLPIALIVLLLVFGTWLAGVLPLIVGMLSVTTTLGIIYFIALGTDSLSNFLPNMVSMLGLAVGIDYALFMVSRFREELNVQVDVGQAVAMTSQKAGKSIFFSGVAVLIGLIAMAFIDLALFQSLALGGVLVVSMSVIVGNTLLLALLGMLGERINRYAVIPKRWRSRKQDQNHDGSGNPFWGRVAYAVMKRPIPIVLLLCTVLIACVWPILNMNIGIPDAKMLPPKYESRYGSDLMAEVYDERELNPIQLIVKAEQPFHEELTIEAVAKLTETLKGVQSVQRVDSYLTALPNLPNTQAKSQALKNDQLQQQLKDSHLVNDSYMLVSVVSNVGADGEEAYDLVRNLRAIAPADLDILVTGTAAYRLDIVERITSALPYVVLFILAVTYVVLFIAFRSVILPLKAVFMNVLSLGASLGIVVLVFQHGYMADLLQVTSTGIVVAMLPVIIFCVVFGISMDYEVFLLSRIAEEYERTGDNERSTAEGLKKTGSIITSAAFILIVVVGAFIFTDNELMKAIGLGLSVSVLLDATLIRLFLVPALMKLMGRANWWAPRWAKSASSKDTVE</sequence>
<dbReference type="PANTHER" id="PTHR33406:SF13">
    <property type="entry name" value="MEMBRANE PROTEIN YDFJ"/>
    <property type="match status" value="1"/>
</dbReference>
<dbReference type="InterPro" id="IPR050545">
    <property type="entry name" value="Mycobact_MmpL"/>
</dbReference>
<feature type="transmembrane region" description="Helical" evidence="6">
    <location>
        <begin position="20"/>
        <end position="40"/>
    </location>
</feature>
<evidence type="ECO:0000256" key="4">
    <source>
        <dbReference type="ARBA" id="ARBA00022989"/>
    </source>
</evidence>
<name>A0A559IXJ3_9BACL</name>
<evidence type="ECO:0000256" key="2">
    <source>
        <dbReference type="ARBA" id="ARBA00022475"/>
    </source>
</evidence>
<dbReference type="EMBL" id="VNJK01000001">
    <property type="protein sequence ID" value="TVX92311.1"/>
    <property type="molecule type" value="Genomic_DNA"/>
</dbReference>
<dbReference type="InterPro" id="IPR000731">
    <property type="entry name" value="SSD"/>
</dbReference>
<dbReference type="OrthoDB" id="7051771at2"/>
<keyword evidence="3 6" id="KW-0812">Transmembrane</keyword>
<evidence type="ECO:0000256" key="5">
    <source>
        <dbReference type="ARBA" id="ARBA00023136"/>
    </source>
</evidence>
<dbReference type="PANTHER" id="PTHR33406">
    <property type="entry name" value="MEMBRANE PROTEIN MJ1562-RELATED"/>
    <property type="match status" value="1"/>
</dbReference>
<evidence type="ECO:0000313" key="9">
    <source>
        <dbReference type="Proteomes" id="UP000318102"/>
    </source>
</evidence>
<dbReference type="GO" id="GO:0005886">
    <property type="term" value="C:plasma membrane"/>
    <property type="evidence" value="ECO:0007669"/>
    <property type="project" value="UniProtKB-SubCell"/>
</dbReference>
<evidence type="ECO:0000256" key="1">
    <source>
        <dbReference type="ARBA" id="ARBA00004651"/>
    </source>
</evidence>
<feature type="transmembrane region" description="Helical" evidence="6">
    <location>
        <begin position="674"/>
        <end position="693"/>
    </location>
</feature>
<feature type="transmembrane region" description="Helical" evidence="6">
    <location>
        <begin position="186"/>
        <end position="216"/>
    </location>
</feature>
<feature type="transmembrane region" description="Helical" evidence="6">
    <location>
        <begin position="699"/>
        <end position="721"/>
    </location>
</feature>
<feature type="transmembrane region" description="Helical" evidence="6">
    <location>
        <begin position="560"/>
        <end position="580"/>
    </location>
</feature>
<dbReference type="Proteomes" id="UP000318102">
    <property type="component" value="Unassembled WGS sequence"/>
</dbReference>
<feature type="transmembrane region" description="Helical" evidence="6">
    <location>
        <begin position="624"/>
        <end position="642"/>
    </location>
</feature>
<accession>A0A559IXJ3</accession>
<feature type="domain" description="SSD" evidence="7">
    <location>
        <begin position="202"/>
        <end position="335"/>
    </location>
</feature>
<comment type="caution">
    <text evidence="8">The sequence shown here is derived from an EMBL/GenBank/DDBJ whole genome shotgun (WGS) entry which is preliminary data.</text>
</comment>
<keyword evidence="4 6" id="KW-1133">Transmembrane helix</keyword>
<keyword evidence="5 6" id="KW-0472">Membrane</keyword>
<feature type="transmembrane region" description="Helical" evidence="6">
    <location>
        <begin position="592"/>
        <end position="612"/>
    </location>
</feature>
<feature type="transmembrane region" description="Helical" evidence="6">
    <location>
        <begin position="312"/>
        <end position="333"/>
    </location>
</feature>
<keyword evidence="9" id="KW-1185">Reference proteome</keyword>
<evidence type="ECO:0000259" key="7">
    <source>
        <dbReference type="PROSITE" id="PS50156"/>
    </source>
</evidence>
<evidence type="ECO:0000256" key="3">
    <source>
        <dbReference type="ARBA" id="ARBA00022692"/>
    </source>
</evidence>
<dbReference type="AlphaFoldDB" id="A0A559IXJ3"/>
<proteinExistence type="predicted"/>
<feature type="transmembrane region" description="Helical" evidence="6">
    <location>
        <begin position="236"/>
        <end position="255"/>
    </location>
</feature>
<gene>
    <name evidence="8" type="ORF">FPZ44_04070</name>
</gene>
<organism evidence="8 9">
    <name type="scientific">Paenibacillus agilis</name>
    <dbReference type="NCBI Taxonomy" id="3020863"/>
    <lineage>
        <taxon>Bacteria</taxon>
        <taxon>Bacillati</taxon>
        <taxon>Bacillota</taxon>
        <taxon>Bacilli</taxon>
        <taxon>Bacillales</taxon>
        <taxon>Paenibacillaceae</taxon>
        <taxon>Paenibacillus</taxon>
    </lineage>
</organism>
<keyword evidence="2" id="KW-1003">Cell membrane</keyword>
<dbReference type="Pfam" id="PF03176">
    <property type="entry name" value="MMPL"/>
    <property type="match status" value="2"/>
</dbReference>
<reference evidence="8 9" key="1">
    <citation type="submission" date="2019-07" db="EMBL/GenBank/DDBJ databases">
        <authorList>
            <person name="Kim J."/>
        </authorList>
    </citation>
    <scope>NUCLEOTIDE SEQUENCE [LARGE SCALE GENOMIC DNA]</scope>
    <source>
        <strain evidence="8 9">N4</strain>
    </source>
</reference>
<feature type="transmembrane region" description="Helical" evidence="6">
    <location>
        <begin position="285"/>
        <end position="306"/>
    </location>
</feature>
<evidence type="ECO:0000313" key="8">
    <source>
        <dbReference type="EMBL" id="TVX92311.1"/>
    </source>
</evidence>
<dbReference type="SUPFAM" id="SSF82866">
    <property type="entry name" value="Multidrug efflux transporter AcrB transmembrane domain"/>
    <property type="match status" value="2"/>
</dbReference>
<protein>
    <submittedName>
        <fullName evidence="8">MMPL family transporter</fullName>
    </submittedName>
</protein>
<dbReference type="InterPro" id="IPR004869">
    <property type="entry name" value="MMPL_dom"/>
</dbReference>